<dbReference type="EMBL" id="MK290738">
    <property type="protein sequence ID" value="AZV02283.1"/>
    <property type="molecule type" value="Genomic_DNA"/>
</dbReference>
<accession>A0A678ZXI6</accession>
<evidence type="ECO:0000313" key="1">
    <source>
        <dbReference type="EMBL" id="AZV02283.1"/>
    </source>
</evidence>
<organism evidence="1 2">
    <name type="scientific">Pectobacterium phage Arno18</name>
    <dbReference type="NCBI Taxonomy" id="2500578"/>
    <lineage>
        <taxon>Viruses</taxon>
        <taxon>Duplodnaviria</taxon>
        <taxon>Heunggongvirae</taxon>
        <taxon>Uroviricota</taxon>
        <taxon>Caudoviricetes</taxon>
        <taxon>Andersonviridae</taxon>
        <taxon>Andersonviridae incertae sedis</taxon>
        <taxon>Arnovirus</taxon>
        <taxon>Arnovirus arno18</taxon>
    </lineage>
</organism>
<reference evidence="1 2" key="1">
    <citation type="submission" date="2018-12" db="EMBL/GenBank/DDBJ databases">
        <authorList>
            <person name="Shneider M.M."/>
            <person name="Kabilov M.R."/>
            <person name="Miroshnikov K.A."/>
        </authorList>
    </citation>
    <scope>NUCLEOTIDE SEQUENCE [LARGE SCALE GENOMIC DNA]</scope>
</reference>
<name>A0A678ZXI6_9CAUD</name>
<sequence>MAYEVNTTVYDDARYTLTPVQFRDKYIYQAILRAFATEVQALENLMNQLFSERNINTAVGVQLDNFGANLGITRYPLQGDESYRTRLFAELFTRRSRGTAQYVMDSMKKLYNSPTAMIFEHNANLTGGVVVRVNQPVKQDSYTSVLKRMAPVAIQSVAILRDPTQTGVAWTPVEVVQDTNALVTASDEWITTEGNFGIVIQQGSGSVSKNNIGTLGEPGFLTTRLGLDTRVSSDPENVLALDAFGVSKDVYLNVQKEMPVGGIYGVMAEVSQLRRGRTTIEGEK</sequence>
<dbReference type="InterPro" id="IPR021283">
    <property type="entry name" value="Phage_Wedge1"/>
</dbReference>
<proteinExistence type="predicted"/>
<evidence type="ECO:0000313" key="2">
    <source>
        <dbReference type="Proteomes" id="UP000434907"/>
    </source>
</evidence>
<protein>
    <submittedName>
        <fullName evidence="1">Uncharacterized protein</fullName>
    </submittedName>
</protein>
<dbReference type="Pfam" id="PF11041">
    <property type="entry name" value="Phage_Wedge1"/>
    <property type="match status" value="1"/>
</dbReference>
<dbReference type="Proteomes" id="UP000434907">
    <property type="component" value="Segment"/>
</dbReference>
<keyword evidence="2" id="KW-1185">Reference proteome</keyword>
<gene>
    <name evidence="1" type="ORF">Arno18_97</name>
</gene>